<organism evidence="2 3">
    <name type="scientific">Cocos nucifera</name>
    <name type="common">Coconut palm</name>
    <dbReference type="NCBI Taxonomy" id="13894"/>
    <lineage>
        <taxon>Eukaryota</taxon>
        <taxon>Viridiplantae</taxon>
        <taxon>Streptophyta</taxon>
        <taxon>Embryophyta</taxon>
        <taxon>Tracheophyta</taxon>
        <taxon>Spermatophyta</taxon>
        <taxon>Magnoliopsida</taxon>
        <taxon>Liliopsida</taxon>
        <taxon>Arecaceae</taxon>
        <taxon>Arecoideae</taxon>
        <taxon>Cocoseae</taxon>
        <taxon>Attaleinae</taxon>
        <taxon>Cocos</taxon>
    </lineage>
</organism>
<proteinExistence type="predicted"/>
<comment type="caution">
    <text evidence="2">The sequence shown here is derived from an EMBL/GenBank/DDBJ whole genome shotgun (WGS) entry which is preliminary data.</text>
</comment>
<gene>
    <name evidence="2" type="ORF">COCNU_05G005030</name>
</gene>
<feature type="region of interest" description="Disordered" evidence="1">
    <location>
        <begin position="1"/>
        <end position="33"/>
    </location>
</feature>
<feature type="compositionally biased region" description="Polar residues" evidence="1">
    <location>
        <begin position="7"/>
        <end position="23"/>
    </location>
</feature>
<protein>
    <submittedName>
        <fullName evidence="2">Uncharacterized protein</fullName>
    </submittedName>
</protein>
<evidence type="ECO:0000256" key="1">
    <source>
        <dbReference type="SAM" id="MobiDB-lite"/>
    </source>
</evidence>
<name>A0A8K0I8U5_COCNU</name>
<dbReference type="Proteomes" id="UP000797356">
    <property type="component" value="Chromosome 5"/>
</dbReference>
<accession>A0A8K0I8U5</accession>
<evidence type="ECO:0000313" key="3">
    <source>
        <dbReference type="Proteomes" id="UP000797356"/>
    </source>
</evidence>
<keyword evidence="3" id="KW-1185">Reference proteome</keyword>
<dbReference type="EMBL" id="CM017876">
    <property type="protein sequence ID" value="KAG1342274.1"/>
    <property type="molecule type" value="Genomic_DNA"/>
</dbReference>
<dbReference type="AlphaFoldDB" id="A0A8K0I8U5"/>
<reference evidence="2" key="2">
    <citation type="submission" date="2019-07" db="EMBL/GenBank/DDBJ databases">
        <authorList>
            <person name="Yang Y."/>
            <person name="Bocs S."/>
            <person name="Baudouin L."/>
        </authorList>
    </citation>
    <scope>NUCLEOTIDE SEQUENCE</scope>
    <source>
        <tissue evidence="2">Spear leaf of Hainan Tall coconut</tissue>
    </source>
</reference>
<reference evidence="2" key="1">
    <citation type="journal article" date="2017" name="Gigascience">
        <title>The genome draft of coconut (Cocos nucifera).</title>
        <authorList>
            <person name="Xiao Y."/>
            <person name="Xu P."/>
            <person name="Fan H."/>
            <person name="Baudouin L."/>
            <person name="Xia W."/>
            <person name="Bocs S."/>
            <person name="Xu J."/>
            <person name="Li Q."/>
            <person name="Guo A."/>
            <person name="Zhou L."/>
            <person name="Li J."/>
            <person name="Wu Y."/>
            <person name="Ma Z."/>
            <person name="Armero A."/>
            <person name="Issali A.E."/>
            <person name="Liu N."/>
            <person name="Peng M."/>
            <person name="Yang Y."/>
        </authorList>
    </citation>
    <scope>NUCLEOTIDE SEQUENCE</scope>
    <source>
        <tissue evidence="2">Spear leaf of Hainan Tall coconut</tissue>
    </source>
</reference>
<dbReference type="OrthoDB" id="913284at2759"/>
<sequence>MEHIHSTMDSTPTVSSAGSTSMGGQRKRGCTRGVGLSKINKTLGKKMKINISAKEGRPRNVVQSTKLPNEQKLDVKGLRTDEEVCDSVKKLLSFKSKDLRCRIYIHYFNHGKNSKTSTVTTTSWMDLCTYWNKDET</sequence>
<evidence type="ECO:0000313" key="2">
    <source>
        <dbReference type="EMBL" id="KAG1342274.1"/>
    </source>
</evidence>